<dbReference type="InterPro" id="IPR003121">
    <property type="entry name" value="SWIB_MDM2_domain"/>
</dbReference>
<dbReference type="InterPro" id="IPR019835">
    <property type="entry name" value="SWIB_domain"/>
</dbReference>
<reference evidence="5" key="1">
    <citation type="journal article" date="2014" name="Proc. Natl. Acad. Sci. U.S.A.">
        <title>Extensive sampling of basidiomycete genomes demonstrates inadequacy of the white-rot/brown-rot paradigm for wood decay fungi.</title>
        <authorList>
            <person name="Riley R."/>
            <person name="Salamov A.A."/>
            <person name="Brown D.W."/>
            <person name="Nagy L.G."/>
            <person name="Floudas D."/>
            <person name="Held B.W."/>
            <person name="Levasseur A."/>
            <person name="Lombard V."/>
            <person name="Morin E."/>
            <person name="Otillar R."/>
            <person name="Lindquist E.A."/>
            <person name="Sun H."/>
            <person name="LaButti K.M."/>
            <person name="Schmutz J."/>
            <person name="Jabbour D."/>
            <person name="Luo H."/>
            <person name="Baker S.E."/>
            <person name="Pisabarro A.G."/>
            <person name="Walton J.D."/>
            <person name="Blanchette R.A."/>
            <person name="Henrissat B."/>
            <person name="Martin F."/>
            <person name="Cullen D."/>
            <person name="Hibbett D.S."/>
            <person name="Grigoriev I.V."/>
        </authorList>
    </citation>
    <scope>NUCLEOTIDE SEQUENCE [LARGE SCALE GENOMIC DNA]</scope>
    <source>
        <strain evidence="5">MUCL 33604</strain>
    </source>
</reference>
<evidence type="ECO:0000256" key="1">
    <source>
        <dbReference type="SAM" id="MobiDB-lite"/>
    </source>
</evidence>
<keyword evidence="5" id="KW-1185">Reference proteome</keyword>
<dbReference type="PANTHER" id="PTHR13844">
    <property type="entry name" value="SWI/SNF-RELATED MATRIX-ASSOCIATED ACTIN-DEPENDENT REGULATOR OF CHROMATIN SUBFAMILY D"/>
    <property type="match status" value="1"/>
</dbReference>
<dbReference type="HOGENOM" id="CLU_046065_1_1_1"/>
<name>A0A067PXL8_9AGAM</name>
<dbReference type="Proteomes" id="UP000027265">
    <property type="component" value="Unassembled WGS sequence"/>
</dbReference>
<feature type="region of interest" description="Disordered" evidence="1">
    <location>
        <begin position="64"/>
        <end position="195"/>
    </location>
</feature>
<dbReference type="Gene3D" id="1.10.245.10">
    <property type="entry name" value="SWIB/MDM2 domain"/>
    <property type="match status" value="1"/>
</dbReference>
<proteinExistence type="predicted"/>
<dbReference type="InParanoid" id="A0A067PXL8"/>
<dbReference type="OrthoDB" id="10251073at2759"/>
<evidence type="ECO:0000259" key="2">
    <source>
        <dbReference type="PROSITE" id="PS51925"/>
    </source>
</evidence>
<dbReference type="CDD" id="cd10567">
    <property type="entry name" value="SWIB-MDM2_like"/>
    <property type="match status" value="1"/>
</dbReference>
<dbReference type="AlphaFoldDB" id="A0A067PXL8"/>
<evidence type="ECO:0000313" key="5">
    <source>
        <dbReference type="Proteomes" id="UP000027265"/>
    </source>
</evidence>
<dbReference type="InterPro" id="IPR014876">
    <property type="entry name" value="DEK_C"/>
</dbReference>
<dbReference type="PROSITE" id="PS51925">
    <property type="entry name" value="SWIB_MDM2"/>
    <property type="match status" value="1"/>
</dbReference>
<dbReference type="Pfam" id="PF02201">
    <property type="entry name" value="SWIB"/>
    <property type="match status" value="1"/>
</dbReference>
<feature type="compositionally biased region" description="Basic and acidic residues" evidence="1">
    <location>
        <begin position="82"/>
        <end position="112"/>
    </location>
</feature>
<gene>
    <name evidence="4" type="ORF">JAAARDRAFT_37618</name>
</gene>
<dbReference type="InterPro" id="IPR036885">
    <property type="entry name" value="SWIB_MDM2_dom_sf"/>
</dbReference>
<accession>A0A067PXL8</accession>
<dbReference type="EMBL" id="KL197726">
    <property type="protein sequence ID" value="KDQ55096.1"/>
    <property type="molecule type" value="Genomic_DNA"/>
</dbReference>
<feature type="domain" description="DM2" evidence="2">
    <location>
        <begin position="193"/>
        <end position="270"/>
    </location>
</feature>
<dbReference type="PROSITE" id="PS51998">
    <property type="entry name" value="DEK_C"/>
    <property type="match status" value="1"/>
</dbReference>
<evidence type="ECO:0000313" key="4">
    <source>
        <dbReference type="EMBL" id="KDQ55096.1"/>
    </source>
</evidence>
<evidence type="ECO:0000259" key="3">
    <source>
        <dbReference type="PROSITE" id="PS51998"/>
    </source>
</evidence>
<sequence>MSFDADTLEPKIREILSAPGTDLTTISAKRVRKQLMELDSSLTSTVVKENKDEIDRVIAEVFEKYNEEVGGGDGGSNEDEENGKRRRDDTEDEHGDEHHDGTDGEEREEPPKKKAKKGSKAEPNDAEIARQLQNELNGRARSSRAAATGKAKSNGAKKGTKKKKSAATVDSDGEEGEGSPKKKKAGGGGAKGGFAKEYGLSESLAAVVGVDKLSRPQVVKQLWVYIKGNELQNPENKKEIMCDEKLRAVFSRDKIDMFTMNKVLGQHLHAE</sequence>
<dbReference type="SUPFAM" id="SSF47592">
    <property type="entry name" value="SWIB/MDM2 domain"/>
    <property type="match status" value="1"/>
</dbReference>
<protein>
    <submittedName>
        <fullName evidence="4">Uncharacterized protein</fullName>
    </submittedName>
</protein>
<dbReference type="STRING" id="933084.A0A067PXL8"/>
<feature type="compositionally biased region" description="Low complexity" evidence="1">
    <location>
        <begin position="139"/>
        <end position="157"/>
    </location>
</feature>
<dbReference type="SMART" id="SM00151">
    <property type="entry name" value="SWIB"/>
    <property type="match status" value="1"/>
</dbReference>
<organism evidence="4 5">
    <name type="scientific">Jaapia argillacea MUCL 33604</name>
    <dbReference type="NCBI Taxonomy" id="933084"/>
    <lineage>
        <taxon>Eukaryota</taxon>
        <taxon>Fungi</taxon>
        <taxon>Dikarya</taxon>
        <taxon>Basidiomycota</taxon>
        <taxon>Agaricomycotina</taxon>
        <taxon>Agaricomycetes</taxon>
        <taxon>Agaricomycetidae</taxon>
        <taxon>Jaapiales</taxon>
        <taxon>Jaapiaceae</taxon>
        <taxon>Jaapia</taxon>
    </lineage>
</organism>
<feature type="domain" description="DEK-C" evidence="3">
    <location>
        <begin position="2"/>
        <end position="63"/>
    </location>
</feature>